<dbReference type="Proteomes" id="UP000501900">
    <property type="component" value="Genome"/>
</dbReference>
<accession>A0A6G8R6S7</accession>
<dbReference type="KEGG" id="vg:77946984"/>
<dbReference type="GeneID" id="77946984"/>
<proteinExistence type="predicted"/>
<keyword evidence="1" id="KW-0812">Transmembrane</keyword>
<organism evidence="2 3">
    <name type="scientific">Synechococcus phage S-H34</name>
    <dbReference type="NCBI Taxonomy" id="2718942"/>
    <lineage>
        <taxon>Viruses</taxon>
        <taxon>Duplodnaviria</taxon>
        <taxon>Heunggongvirae</taxon>
        <taxon>Uroviricota</taxon>
        <taxon>Caudoviricetes</taxon>
        <taxon>Pantevenvirales</taxon>
        <taxon>Kyanoviridae</taxon>
        <taxon>Makaravirus</taxon>
        <taxon>Makaravirus thirtyfour</taxon>
    </lineage>
</organism>
<keyword evidence="1" id="KW-0472">Membrane</keyword>
<evidence type="ECO:0000313" key="2">
    <source>
        <dbReference type="EMBL" id="QIN97106.1"/>
    </source>
</evidence>
<dbReference type="RefSeq" id="YP_010670774.1">
    <property type="nucleotide sequence ID" value="NC_070965.1"/>
</dbReference>
<reference evidence="2 3" key="1">
    <citation type="submission" date="2020-03" db="EMBL/GenBank/DDBJ databases">
        <title>The Isolation and Genome Sequence of a Novel Cyanophage S-H34 from the Huanghai Sea, China.</title>
        <authorList>
            <person name="Jiang T."/>
        </authorList>
    </citation>
    <scope>NUCLEOTIDE SEQUENCE [LARGE SCALE GENOMIC DNA]</scope>
</reference>
<evidence type="ECO:0000313" key="3">
    <source>
        <dbReference type="Proteomes" id="UP000501900"/>
    </source>
</evidence>
<feature type="transmembrane region" description="Helical" evidence="1">
    <location>
        <begin position="6"/>
        <end position="26"/>
    </location>
</feature>
<sequence length="40" mass="4798">MFPWTMMAFTLGPGIIFACWCVYYLMKIAHQELEEDRQIL</sequence>
<keyword evidence="1" id="KW-1133">Transmembrane helix</keyword>
<evidence type="ECO:0000256" key="1">
    <source>
        <dbReference type="SAM" id="Phobius"/>
    </source>
</evidence>
<keyword evidence="3" id="KW-1185">Reference proteome</keyword>
<protein>
    <submittedName>
        <fullName evidence="2">Uncharacterized protein</fullName>
    </submittedName>
</protein>
<name>A0A6G8R6S7_9CAUD</name>
<dbReference type="EMBL" id="MT162467">
    <property type="protein sequence ID" value="QIN97106.1"/>
    <property type="molecule type" value="Genomic_DNA"/>
</dbReference>